<proteinExistence type="predicted"/>
<dbReference type="STRING" id="1291743.LOSG293_110440"/>
<protein>
    <submittedName>
        <fullName evidence="1">Uncharacterized protein</fullName>
    </submittedName>
</protein>
<comment type="caution">
    <text evidence="1">The sequence shown here is derived from an EMBL/GenBank/DDBJ whole genome shotgun (WGS) entry which is preliminary data.</text>
</comment>
<gene>
    <name evidence="1" type="ORF">LOSG293_110440</name>
</gene>
<dbReference type="AlphaFoldDB" id="A0A081BI60"/>
<sequence>MEVLRVRLPLVNLPRDRLTNIYSSKVVSIVVYRIRNTVGSTPTGDIDRVRDLVINNSLKKHE</sequence>
<accession>A0A081BI60</accession>
<keyword evidence="2" id="KW-1185">Reference proteome</keyword>
<dbReference type="Proteomes" id="UP000028700">
    <property type="component" value="Unassembled WGS sequence"/>
</dbReference>
<evidence type="ECO:0000313" key="2">
    <source>
        <dbReference type="Proteomes" id="UP000028700"/>
    </source>
</evidence>
<name>A0A081BI60_9LACO</name>
<evidence type="ECO:0000313" key="1">
    <source>
        <dbReference type="EMBL" id="GAK47728.1"/>
    </source>
</evidence>
<dbReference type="EMBL" id="BBJM01000011">
    <property type="protein sequence ID" value="GAK47728.1"/>
    <property type="molecule type" value="Genomic_DNA"/>
</dbReference>
<organism evidence="1 2">
    <name type="scientific">Secundilactobacillus oryzae JCM 18671</name>
    <dbReference type="NCBI Taxonomy" id="1291743"/>
    <lineage>
        <taxon>Bacteria</taxon>
        <taxon>Bacillati</taxon>
        <taxon>Bacillota</taxon>
        <taxon>Bacilli</taxon>
        <taxon>Lactobacillales</taxon>
        <taxon>Lactobacillaceae</taxon>
        <taxon>Secundilactobacillus</taxon>
    </lineage>
</organism>
<reference evidence="1" key="1">
    <citation type="journal article" date="2014" name="Genome Announc.">
        <title>Draft Genome Sequence of Lactobacillus oryzae Strain SG293T.</title>
        <authorList>
            <person name="Tanizawa Y."/>
            <person name="Fujisawa T."/>
            <person name="Mochizuki T."/>
            <person name="Kaminuma E."/>
            <person name="Nakamura Y."/>
            <person name="Tohno M."/>
        </authorList>
    </citation>
    <scope>NUCLEOTIDE SEQUENCE [LARGE SCALE GENOMIC DNA]</scope>
    <source>
        <strain evidence="1">SG293</strain>
    </source>
</reference>